<dbReference type="InterPro" id="IPR000743">
    <property type="entry name" value="Glyco_hydro_28"/>
</dbReference>
<evidence type="ECO:0000256" key="8">
    <source>
        <dbReference type="PROSITE-ProRule" id="PRU10052"/>
    </source>
</evidence>
<feature type="chain" id="PRO_5042143627" evidence="10">
    <location>
        <begin position="17"/>
        <end position="358"/>
    </location>
</feature>
<evidence type="ECO:0000256" key="4">
    <source>
        <dbReference type="ARBA" id="ARBA00022525"/>
    </source>
</evidence>
<evidence type="ECO:0000256" key="9">
    <source>
        <dbReference type="RuleBase" id="RU361169"/>
    </source>
</evidence>
<keyword evidence="10" id="KW-0732">Signal</keyword>
<dbReference type="InterPro" id="IPR011050">
    <property type="entry name" value="Pectin_lyase_fold/virulence"/>
</dbReference>
<reference evidence="11" key="1">
    <citation type="journal article" date="2023" name="Science">
        <title>Elucidation of the pathway for biosynthesis of saponin adjuvants from the soapbark tree.</title>
        <authorList>
            <person name="Reed J."/>
            <person name="Orme A."/>
            <person name="El-Demerdash A."/>
            <person name="Owen C."/>
            <person name="Martin L.B.B."/>
            <person name="Misra R.C."/>
            <person name="Kikuchi S."/>
            <person name="Rejzek M."/>
            <person name="Martin A.C."/>
            <person name="Harkess A."/>
            <person name="Leebens-Mack J."/>
            <person name="Louveau T."/>
            <person name="Stephenson M.J."/>
            <person name="Osbourn A."/>
        </authorList>
    </citation>
    <scope>NUCLEOTIDE SEQUENCE</scope>
    <source>
        <strain evidence="11">S10</strain>
    </source>
</reference>
<keyword evidence="12" id="KW-1185">Reference proteome</keyword>
<dbReference type="InterPro" id="IPR012334">
    <property type="entry name" value="Pectin_lyas_fold"/>
</dbReference>
<feature type="signal peptide" evidence="10">
    <location>
        <begin position="1"/>
        <end position="16"/>
    </location>
</feature>
<comment type="caution">
    <text evidence="11">The sequence shown here is derived from an EMBL/GenBank/DDBJ whole genome shotgun (WGS) entry which is preliminary data.</text>
</comment>
<comment type="subcellular location">
    <subcellularLocation>
        <location evidence="1">Secreted</location>
        <location evidence="1">Cell wall</location>
    </subcellularLocation>
</comment>
<keyword evidence="4" id="KW-0964">Secreted</keyword>
<dbReference type="EMBL" id="JARAOO010000009">
    <property type="protein sequence ID" value="KAJ7956692.1"/>
    <property type="molecule type" value="Genomic_DNA"/>
</dbReference>
<keyword evidence="6 9" id="KW-0326">Glycosidase</keyword>
<evidence type="ECO:0000256" key="6">
    <source>
        <dbReference type="ARBA" id="ARBA00023295"/>
    </source>
</evidence>
<dbReference type="Pfam" id="PF00295">
    <property type="entry name" value="Glyco_hydro_28"/>
    <property type="match status" value="1"/>
</dbReference>
<sequence length="358" mass="38692">MVLLVMAFLKAWNAACNTTASETSIIIIPSKQTFLVNPIAFRGPCKATNITFLIQGRLVAPNSPKVWKGLDPSQWLAFRGVCGLNIAGNGKIDGKGSGWWNQSCRDHPGLALNILSCNESILRNLHFTNSPQTHILVIGSYGINIKNVRIEAPETSPNTDGIHIHASRNVMISDSIIGTGDDCVSIGDYTSKVYISSIKCGPGHGISIGSLGRGGNFVKVENIHVSKVYFKGTTNGVRIKTWQVGKGYIQGITFEDMYFNSVQNPIIIDQNYCNVRDACKEQKTGVHVTDVVYNNMSGTSITALAINLNCSQSVACTGILMKSIELRSAQTGHKVISSCRNAHGFAFGVVQPDSCLEI</sequence>
<dbReference type="GO" id="GO:0004650">
    <property type="term" value="F:polygalacturonase activity"/>
    <property type="evidence" value="ECO:0007669"/>
    <property type="project" value="InterPro"/>
</dbReference>
<organism evidence="11 12">
    <name type="scientific">Quillaja saponaria</name>
    <name type="common">Soap bark tree</name>
    <dbReference type="NCBI Taxonomy" id="32244"/>
    <lineage>
        <taxon>Eukaryota</taxon>
        <taxon>Viridiplantae</taxon>
        <taxon>Streptophyta</taxon>
        <taxon>Embryophyta</taxon>
        <taxon>Tracheophyta</taxon>
        <taxon>Spermatophyta</taxon>
        <taxon>Magnoliopsida</taxon>
        <taxon>eudicotyledons</taxon>
        <taxon>Gunneridae</taxon>
        <taxon>Pentapetalae</taxon>
        <taxon>rosids</taxon>
        <taxon>fabids</taxon>
        <taxon>Fabales</taxon>
        <taxon>Quillajaceae</taxon>
        <taxon>Quillaja</taxon>
    </lineage>
</organism>
<dbReference type="PANTHER" id="PTHR31375">
    <property type="match status" value="1"/>
</dbReference>
<evidence type="ECO:0000313" key="11">
    <source>
        <dbReference type="EMBL" id="KAJ7956692.1"/>
    </source>
</evidence>
<evidence type="ECO:0000256" key="3">
    <source>
        <dbReference type="ARBA" id="ARBA00022512"/>
    </source>
</evidence>
<evidence type="ECO:0000256" key="7">
    <source>
        <dbReference type="ARBA" id="ARBA00023316"/>
    </source>
</evidence>
<name>A0AAD7LEW7_QUISA</name>
<dbReference type="Gene3D" id="2.160.20.10">
    <property type="entry name" value="Single-stranded right-handed beta-helix, Pectin lyase-like"/>
    <property type="match status" value="1"/>
</dbReference>
<comment type="similarity">
    <text evidence="2 9">Belongs to the glycosyl hydrolase 28 family.</text>
</comment>
<evidence type="ECO:0000256" key="2">
    <source>
        <dbReference type="ARBA" id="ARBA00008834"/>
    </source>
</evidence>
<keyword evidence="5 9" id="KW-0378">Hydrolase</keyword>
<evidence type="ECO:0000256" key="10">
    <source>
        <dbReference type="SAM" id="SignalP"/>
    </source>
</evidence>
<dbReference type="GO" id="GO:0005975">
    <property type="term" value="P:carbohydrate metabolic process"/>
    <property type="evidence" value="ECO:0007669"/>
    <property type="project" value="InterPro"/>
</dbReference>
<accession>A0AAD7LEW7</accession>
<dbReference type="SUPFAM" id="SSF51126">
    <property type="entry name" value="Pectin lyase-like"/>
    <property type="match status" value="1"/>
</dbReference>
<evidence type="ECO:0000313" key="12">
    <source>
        <dbReference type="Proteomes" id="UP001163823"/>
    </source>
</evidence>
<dbReference type="SMART" id="SM00710">
    <property type="entry name" value="PbH1"/>
    <property type="match status" value="3"/>
</dbReference>
<dbReference type="Proteomes" id="UP001163823">
    <property type="component" value="Chromosome 9"/>
</dbReference>
<keyword evidence="7" id="KW-0961">Cell wall biogenesis/degradation</keyword>
<protein>
    <submittedName>
        <fullName evidence="11">Pectin lyase-like superfamily protein</fullName>
    </submittedName>
</protein>
<dbReference type="GO" id="GO:0016829">
    <property type="term" value="F:lyase activity"/>
    <property type="evidence" value="ECO:0007669"/>
    <property type="project" value="UniProtKB-KW"/>
</dbReference>
<keyword evidence="11" id="KW-0456">Lyase</keyword>
<proteinExistence type="inferred from homology"/>
<gene>
    <name evidence="11" type="ORF">O6P43_023092</name>
</gene>
<evidence type="ECO:0000256" key="1">
    <source>
        <dbReference type="ARBA" id="ARBA00004191"/>
    </source>
</evidence>
<feature type="active site" evidence="8">
    <location>
        <position position="204"/>
    </location>
</feature>
<evidence type="ECO:0000256" key="5">
    <source>
        <dbReference type="ARBA" id="ARBA00022801"/>
    </source>
</evidence>
<keyword evidence="3" id="KW-0134">Cell wall</keyword>
<dbReference type="GO" id="GO:0071555">
    <property type="term" value="P:cell wall organization"/>
    <property type="evidence" value="ECO:0007669"/>
    <property type="project" value="UniProtKB-KW"/>
</dbReference>
<dbReference type="KEGG" id="qsa:O6P43_023092"/>
<dbReference type="AlphaFoldDB" id="A0AAD7LEW7"/>
<dbReference type="InterPro" id="IPR006626">
    <property type="entry name" value="PbH1"/>
</dbReference>
<dbReference type="PROSITE" id="PS00502">
    <property type="entry name" value="POLYGALACTURONASE"/>
    <property type="match status" value="1"/>
</dbReference>